<dbReference type="InterPro" id="IPR004143">
    <property type="entry name" value="BPL_LPL_catalytic"/>
</dbReference>
<keyword evidence="2" id="KW-0547">Nucleotide-binding</keyword>
<keyword evidence="1" id="KW-0436">Ligase</keyword>
<dbReference type="GO" id="GO:0016740">
    <property type="term" value="F:transferase activity"/>
    <property type="evidence" value="ECO:0007669"/>
    <property type="project" value="UniProtKB-ARBA"/>
</dbReference>
<evidence type="ECO:0000256" key="4">
    <source>
        <dbReference type="ARBA" id="ARBA00023267"/>
    </source>
</evidence>
<dbReference type="Pfam" id="PF02237">
    <property type="entry name" value="BPL_C"/>
    <property type="match status" value="1"/>
</dbReference>
<organism evidence="7 8">
    <name type="scientific">Pseudolactococcus reticulitermitis</name>
    <dbReference type="NCBI Taxonomy" id="2025039"/>
    <lineage>
        <taxon>Bacteria</taxon>
        <taxon>Bacillati</taxon>
        <taxon>Bacillota</taxon>
        <taxon>Bacilli</taxon>
        <taxon>Lactobacillales</taxon>
        <taxon>Streptococcaceae</taxon>
        <taxon>Pseudolactococcus</taxon>
    </lineage>
</organism>
<evidence type="ECO:0000256" key="2">
    <source>
        <dbReference type="ARBA" id="ARBA00022741"/>
    </source>
</evidence>
<dbReference type="Pfam" id="PF03099">
    <property type="entry name" value="BPL_LplA_LipB"/>
    <property type="match status" value="1"/>
</dbReference>
<dbReference type="SUPFAM" id="SSF50037">
    <property type="entry name" value="C-terminal domain of transcriptional repressors"/>
    <property type="match status" value="1"/>
</dbReference>
<dbReference type="AlphaFoldDB" id="A0A224XA54"/>
<keyword evidence="8" id="KW-1185">Reference proteome</keyword>
<dbReference type="InterPro" id="IPR008988">
    <property type="entry name" value="Transcriptional_repressor_C"/>
</dbReference>
<dbReference type="EMBL" id="BEDT01000001">
    <property type="protein sequence ID" value="GAX47044.1"/>
    <property type="molecule type" value="Genomic_DNA"/>
</dbReference>
<keyword evidence="4" id="KW-0092">Biotin</keyword>
<evidence type="ECO:0000313" key="8">
    <source>
        <dbReference type="Proteomes" id="UP000218689"/>
    </source>
</evidence>
<feature type="domain" description="BPL/LPL catalytic" evidence="6">
    <location>
        <begin position="1"/>
        <end position="181"/>
    </location>
</feature>
<dbReference type="Gene3D" id="2.30.30.100">
    <property type="match status" value="1"/>
</dbReference>
<dbReference type="NCBIfam" id="TIGR00121">
    <property type="entry name" value="birA_ligase"/>
    <property type="match status" value="1"/>
</dbReference>
<dbReference type="InterPro" id="IPR045864">
    <property type="entry name" value="aa-tRNA-synth_II/BPL/LPL"/>
</dbReference>
<reference evidence="8" key="1">
    <citation type="submission" date="2017-08" db="EMBL/GenBank/DDBJ databases">
        <title>Draft genome sequence of Lactococcus sp. strain Rs-Y01, isolated from the gut of the lower termite Reticulitermes speratus.</title>
        <authorList>
            <person name="Ohkuma M."/>
            <person name="Yuki M."/>
        </authorList>
    </citation>
    <scope>NUCLEOTIDE SEQUENCE [LARGE SCALE GENOMIC DNA]</scope>
    <source>
        <strain evidence="8">Rs-Y01</strain>
    </source>
</reference>
<name>A0A224XA54_9LACT</name>
<evidence type="ECO:0000259" key="6">
    <source>
        <dbReference type="PROSITE" id="PS51733"/>
    </source>
</evidence>
<dbReference type="Gene3D" id="3.30.930.10">
    <property type="entry name" value="Bira Bifunctional Protein, Domain 2"/>
    <property type="match status" value="1"/>
</dbReference>
<dbReference type="SUPFAM" id="SSF55681">
    <property type="entry name" value="Class II aaRS and biotin synthetases"/>
    <property type="match status" value="1"/>
</dbReference>
<dbReference type="OrthoDB" id="9807064at2"/>
<dbReference type="GO" id="GO:0005524">
    <property type="term" value="F:ATP binding"/>
    <property type="evidence" value="ECO:0007669"/>
    <property type="project" value="UniProtKB-KW"/>
</dbReference>
<dbReference type="InterPro" id="IPR003142">
    <property type="entry name" value="BPL_C"/>
</dbReference>
<protein>
    <recommendedName>
        <fullName evidence="5">biotin--[biotin carboxyl-carrier protein] ligase</fullName>
        <ecNumber evidence="5">6.3.4.15</ecNumber>
    </recommendedName>
</protein>
<dbReference type="PANTHER" id="PTHR12835">
    <property type="entry name" value="BIOTIN PROTEIN LIGASE"/>
    <property type="match status" value="1"/>
</dbReference>
<keyword evidence="3" id="KW-0067">ATP-binding</keyword>
<dbReference type="CDD" id="cd16442">
    <property type="entry name" value="BPL"/>
    <property type="match status" value="1"/>
</dbReference>
<dbReference type="GO" id="GO:0009249">
    <property type="term" value="P:protein lipoylation"/>
    <property type="evidence" value="ECO:0007669"/>
    <property type="project" value="UniProtKB-ARBA"/>
</dbReference>
<accession>A0A224XA54</accession>
<evidence type="ECO:0000256" key="3">
    <source>
        <dbReference type="ARBA" id="ARBA00022840"/>
    </source>
</evidence>
<dbReference type="EC" id="6.3.4.15" evidence="5"/>
<dbReference type="InterPro" id="IPR004408">
    <property type="entry name" value="Biotin_CoA_COase_ligase"/>
</dbReference>
<dbReference type="PROSITE" id="PS51733">
    <property type="entry name" value="BPL_LPL_CATALYTIC"/>
    <property type="match status" value="1"/>
</dbReference>
<dbReference type="GO" id="GO:0004077">
    <property type="term" value="F:biotin--[biotin carboxyl-carrier protein] ligase activity"/>
    <property type="evidence" value="ECO:0007669"/>
    <property type="project" value="UniProtKB-EC"/>
</dbReference>
<dbReference type="Proteomes" id="UP000218689">
    <property type="component" value="Unassembled WGS sequence"/>
</dbReference>
<proteinExistence type="predicted"/>
<comment type="caution">
    <text evidence="7">The sequence shown here is derived from an EMBL/GenBank/DDBJ whole genome shotgun (WGS) entry which is preliminary data.</text>
</comment>
<gene>
    <name evidence="7" type="ORF">RsY01_625</name>
</gene>
<evidence type="ECO:0000256" key="5">
    <source>
        <dbReference type="ARBA" id="ARBA00024227"/>
    </source>
</evidence>
<sequence>MLKKETILAQNPWLTDVSVVAETTSTQLDAKNDLVDKKLFIAEMQTQTRGRFGRQYFAVNSGGIYMSLVLNISEDVKDYTILTAAAVLTAIENLTTKKPLVKWVNDIYLDNKKICGILVEHLLSSNAIIIGIGLNFNIADFPIELREKAGSLFTHETPTITRDTLIAEIWAQFNRLSANQDFFDIYKSHSFILGKTVEFEENGRTIIGTATDLTETGELIVNSDGLVKVLSSGEISLKKWL</sequence>
<evidence type="ECO:0000256" key="1">
    <source>
        <dbReference type="ARBA" id="ARBA00022598"/>
    </source>
</evidence>
<dbReference type="GO" id="GO:0005737">
    <property type="term" value="C:cytoplasm"/>
    <property type="evidence" value="ECO:0007669"/>
    <property type="project" value="TreeGrafter"/>
</dbReference>
<dbReference type="RefSeq" id="WP_094784095.1">
    <property type="nucleotide sequence ID" value="NZ_BEDT01000001.1"/>
</dbReference>
<evidence type="ECO:0000313" key="7">
    <source>
        <dbReference type="EMBL" id="GAX47044.1"/>
    </source>
</evidence>
<dbReference type="PANTHER" id="PTHR12835:SF5">
    <property type="entry name" value="BIOTIN--PROTEIN LIGASE"/>
    <property type="match status" value="1"/>
</dbReference>